<evidence type="ECO:0000256" key="3">
    <source>
        <dbReference type="ARBA" id="ARBA00022701"/>
    </source>
</evidence>
<dbReference type="OrthoDB" id="642895at2759"/>
<evidence type="ECO:0000256" key="5">
    <source>
        <dbReference type="SAM" id="MobiDB-lite"/>
    </source>
</evidence>
<dbReference type="GO" id="GO:0000226">
    <property type="term" value="P:microtubule cytoskeleton organization"/>
    <property type="evidence" value="ECO:0007669"/>
    <property type="project" value="InterPro"/>
</dbReference>
<evidence type="ECO:0000256" key="4">
    <source>
        <dbReference type="ARBA" id="ARBA00023212"/>
    </source>
</evidence>
<keyword evidence="4" id="KW-0963">Cytoplasm</keyword>
<dbReference type="EMBL" id="BJWL01000379">
    <property type="protein sequence ID" value="GFS41531.1"/>
    <property type="molecule type" value="Genomic_DNA"/>
</dbReference>
<organism evidence="6 7">
    <name type="scientific">Actinidia rufa</name>
    <dbReference type="NCBI Taxonomy" id="165716"/>
    <lineage>
        <taxon>Eukaryota</taxon>
        <taxon>Viridiplantae</taxon>
        <taxon>Streptophyta</taxon>
        <taxon>Embryophyta</taxon>
        <taxon>Tracheophyta</taxon>
        <taxon>Spermatophyta</taxon>
        <taxon>Magnoliopsida</taxon>
        <taxon>eudicotyledons</taxon>
        <taxon>Gunneridae</taxon>
        <taxon>Pentapetalae</taxon>
        <taxon>asterids</taxon>
        <taxon>Ericales</taxon>
        <taxon>Actinidiaceae</taxon>
        <taxon>Actinidia</taxon>
    </lineage>
</organism>
<proteinExistence type="inferred from homology"/>
<dbReference type="SUPFAM" id="SSF52540">
    <property type="entry name" value="P-loop containing nucleoside triphosphate hydrolases"/>
    <property type="match status" value="1"/>
</dbReference>
<dbReference type="AlphaFoldDB" id="A0A7J0DSM8"/>
<dbReference type="Gene3D" id="1.20.5.190">
    <property type="match status" value="1"/>
</dbReference>
<dbReference type="InterPro" id="IPR027417">
    <property type="entry name" value="P-loop_NTPase"/>
</dbReference>
<comment type="caution">
    <text evidence="6">The sequence shown here is derived from an EMBL/GenBank/DDBJ whole genome shotgun (WGS) entry which is preliminary data.</text>
</comment>
<dbReference type="Pfam" id="PF03999">
    <property type="entry name" value="MAP65_ASE1"/>
    <property type="match status" value="1"/>
</dbReference>
<keyword evidence="7" id="KW-1185">Reference proteome</keyword>
<feature type="compositionally biased region" description="Low complexity" evidence="5">
    <location>
        <begin position="60"/>
        <end position="69"/>
    </location>
</feature>
<dbReference type="PANTHER" id="PTHR19321:SF7">
    <property type="entry name" value="65-KDA MICROTUBULE-ASSOCIATED PROTEIN 3"/>
    <property type="match status" value="1"/>
</dbReference>
<reference evidence="7" key="1">
    <citation type="submission" date="2019-07" db="EMBL/GenBank/DDBJ databases">
        <title>De Novo Assembly of kiwifruit Actinidia rufa.</title>
        <authorList>
            <person name="Sugita-Konishi S."/>
            <person name="Sato K."/>
            <person name="Mori E."/>
            <person name="Abe Y."/>
            <person name="Kisaki G."/>
            <person name="Hamano K."/>
            <person name="Suezawa K."/>
            <person name="Otani M."/>
            <person name="Fukuda T."/>
            <person name="Manabe T."/>
            <person name="Gomi K."/>
            <person name="Tabuchi M."/>
            <person name="Akimitsu K."/>
            <person name="Kataoka I."/>
        </authorList>
    </citation>
    <scope>NUCLEOTIDE SEQUENCE [LARGE SCALE GENOMIC DNA]</scope>
    <source>
        <strain evidence="7">cv. Fuchu</strain>
    </source>
</reference>
<accession>A0A7J0DSM8</accession>
<name>A0A7J0DSM8_9ERIC</name>
<dbReference type="InterPro" id="IPR007145">
    <property type="entry name" value="MAP65_Ase1_PRC1"/>
</dbReference>
<evidence type="ECO:0000313" key="7">
    <source>
        <dbReference type="Proteomes" id="UP000585474"/>
    </source>
</evidence>
<protein>
    <submittedName>
        <fullName evidence="6">Microtubule-associated protein 65-9</fullName>
    </submittedName>
</protein>
<feature type="compositionally biased region" description="Basic residues" evidence="5">
    <location>
        <begin position="43"/>
        <end position="59"/>
    </location>
</feature>
<evidence type="ECO:0000313" key="6">
    <source>
        <dbReference type="EMBL" id="GFS41531.1"/>
    </source>
</evidence>
<dbReference type="GO" id="GO:0008017">
    <property type="term" value="F:microtubule binding"/>
    <property type="evidence" value="ECO:0007669"/>
    <property type="project" value="InterPro"/>
</dbReference>
<keyword evidence="4" id="KW-0206">Cytoskeleton</keyword>
<dbReference type="Proteomes" id="UP000585474">
    <property type="component" value="Unassembled WGS sequence"/>
</dbReference>
<evidence type="ECO:0000256" key="1">
    <source>
        <dbReference type="ARBA" id="ARBA00004245"/>
    </source>
</evidence>
<dbReference type="GO" id="GO:0005737">
    <property type="term" value="C:cytoplasm"/>
    <property type="evidence" value="ECO:0007669"/>
    <property type="project" value="TreeGrafter"/>
</dbReference>
<comment type="similarity">
    <text evidence="2">Belongs to the MAP65/ASE1 family.</text>
</comment>
<sequence>MSPLCSPRQDESRKAKTVVIQHDTRPHAPPRRRRVRSTLSHAPTRRKLSKTRGSSRAHAPRQLPRLLPRQQPPPTFDGRPDPNAFIDWVNEMDYFFEYHKLSDDRKVRFARLKLISRAKFFWQSIETPRRQNPISDWSEMIEILSGKYIPYSYQQKKNLEAMQERRNQFIEVLEQIRKLSHELYNDSIYTPSSIVVDESDLSIRKLGQLYSELRDLQQDKDDRLNHVLDLLKTVHSLCKVLGLNFEETVAKVHPSLGVDFEGKKSLTNKTIMGLTSTIQRLRNVKMKRVQRFKEKANAAVIIQTHWRRLKAYSSYRHLQKAAIIFQYSWRRRVAWKELEKFKMAARVPKVERIDLIGVDNFLCVLPPYFVDLVNNLKMGIIWSSCSEELKFESHARVLIYSKYLILWHGRIQYLQFNSRERMVARREISVVAVPSSDIKRQPFGPFGDHGCGVVVVIAAVVSVAEIKSTLNLDPMGDALRYFW</sequence>
<gene>
    <name evidence="6" type="ORF">Acr_00g0074940</name>
</gene>
<dbReference type="PANTHER" id="PTHR19321">
    <property type="entry name" value="PROTEIN REGULATOR OF CYTOKINESIS 1 PRC1-RELATED"/>
    <property type="match status" value="1"/>
</dbReference>
<evidence type="ECO:0000256" key="2">
    <source>
        <dbReference type="ARBA" id="ARBA00006187"/>
    </source>
</evidence>
<dbReference type="GO" id="GO:0005874">
    <property type="term" value="C:microtubule"/>
    <property type="evidence" value="ECO:0007669"/>
    <property type="project" value="UniProtKB-KW"/>
</dbReference>
<keyword evidence="3" id="KW-0493">Microtubule</keyword>
<feature type="region of interest" description="Disordered" evidence="5">
    <location>
        <begin position="1"/>
        <end position="82"/>
    </location>
</feature>
<comment type="subcellular location">
    <subcellularLocation>
        <location evidence="1">Cytoplasm</location>
        <location evidence="1">Cytoskeleton</location>
    </subcellularLocation>
</comment>
<dbReference type="GO" id="GO:0005819">
    <property type="term" value="C:spindle"/>
    <property type="evidence" value="ECO:0007669"/>
    <property type="project" value="TreeGrafter"/>
</dbReference>